<gene>
    <name evidence="3" type="ORF">IBL26_12655</name>
</gene>
<organism evidence="3 4">
    <name type="scientific">Teichococcus aerophilus</name>
    <dbReference type="NCBI Taxonomy" id="1224513"/>
    <lineage>
        <taxon>Bacteria</taxon>
        <taxon>Pseudomonadati</taxon>
        <taxon>Pseudomonadota</taxon>
        <taxon>Alphaproteobacteria</taxon>
        <taxon>Acetobacterales</taxon>
        <taxon>Roseomonadaceae</taxon>
        <taxon>Roseomonas</taxon>
    </lineage>
</organism>
<dbReference type="PANTHER" id="PTHR33376">
    <property type="match status" value="1"/>
</dbReference>
<dbReference type="InterPro" id="IPR026289">
    <property type="entry name" value="SBP_TakP-like"/>
</dbReference>
<dbReference type="CDD" id="cd13682">
    <property type="entry name" value="PBP2_TRAP_alpha-ketoacid"/>
    <property type="match status" value="1"/>
</dbReference>
<dbReference type="PIRSF" id="PIRSF039026">
    <property type="entry name" value="SiaP"/>
    <property type="match status" value="1"/>
</dbReference>
<keyword evidence="4" id="KW-1185">Reference proteome</keyword>
<evidence type="ECO:0000313" key="3">
    <source>
        <dbReference type="EMBL" id="MBC9207687.1"/>
    </source>
</evidence>
<sequence length="369" mass="40393">MNRRALLGAAATAAPAALAIATPALAQPAVANSTPDIRWRLTSSFPRNLDILWGAPEGIARRVAQLTDNKFQIRCFPAGEIVGAAQALDAVQAGTVEAAHTAPYYYTGKDFSFAFFTAVPFGLNTRMQNSWYRHGGGKELAAELFKGYNIVNFPAGDTGAQMGGWFRKEVKSLADIQGLKFRIAGLAGEVFARMGAVPTQIAAADIYPALERGSIDAVEFVGPHDDEKLGLNRVAPYYYFPGFWEPGARLHFMANQAAFDALPASYKAALEVACAECDLDMTARYDASNPLALRRLVGAGTQLRPWPREVMAAAWKATNDLYAETSAKNPMFKKIWDSYGKFRDDQFQWFRVAENSFDNFAFTAAQTVR</sequence>
<dbReference type="Gene3D" id="3.40.190.170">
    <property type="entry name" value="Bacterial extracellular solute-binding protein, family 7"/>
    <property type="match status" value="1"/>
</dbReference>
<keyword evidence="1 2" id="KW-0732">Signal</keyword>
<dbReference type="InterPro" id="IPR018389">
    <property type="entry name" value="DctP_fam"/>
</dbReference>
<comment type="caution">
    <text evidence="3">The sequence shown here is derived from an EMBL/GenBank/DDBJ whole genome shotgun (WGS) entry which is preliminary data.</text>
</comment>
<feature type="chain" id="PRO_5045760528" evidence="2">
    <location>
        <begin position="27"/>
        <end position="369"/>
    </location>
</feature>
<dbReference type="Pfam" id="PF03480">
    <property type="entry name" value="DctP"/>
    <property type="match status" value="1"/>
</dbReference>
<dbReference type="InterPro" id="IPR041722">
    <property type="entry name" value="TakP/all3028"/>
</dbReference>
<dbReference type="RefSeq" id="WP_187784855.1">
    <property type="nucleotide sequence ID" value="NZ_JACTVA010000020.1"/>
</dbReference>
<dbReference type="InterPro" id="IPR038404">
    <property type="entry name" value="TRAP_DctP_sf"/>
</dbReference>
<dbReference type="Proteomes" id="UP000626026">
    <property type="component" value="Unassembled WGS sequence"/>
</dbReference>
<accession>A0ABR7RNL1</accession>
<protein>
    <submittedName>
        <fullName evidence="3">TRAP transporter substrate-binding protein</fullName>
    </submittedName>
</protein>
<proteinExistence type="predicted"/>
<evidence type="ECO:0000256" key="1">
    <source>
        <dbReference type="ARBA" id="ARBA00022729"/>
    </source>
</evidence>
<name>A0ABR7RNL1_9PROT</name>
<dbReference type="Gene3D" id="3.40.190.10">
    <property type="entry name" value="Periplasmic binding protein-like II"/>
    <property type="match status" value="1"/>
</dbReference>
<evidence type="ECO:0000256" key="2">
    <source>
        <dbReference type="SAM" id="SignalP"/>
    </source>
</evidence>
<evidence type="ECO:0000313" key="4">
    <source>
        <dbReference type="Proteomes" id="UP000626026"/>
    </source>
</evidence>
<dbReference type="PANTHER" id="PTHR33376:SF5">
    <property type="entry name" value="EXTRACYTOPLASMIC SOLUTE RECEPTOR PROTEIN"/>
    <property type="match status" value="1"/>
</dbReference>
<reference evidence="3 4" key="1">
    <citation type="journal article" date="2013" name="Int. J. Syst. Evol. Microbiol.">
        <title>Roseomonas aerophila sp. nov., isolated from air.</title>
        <authorList>
            <person name="Kim S.J."/>
            <person name="Weon H.Y."/>
            <person name="Ahn J.H."/>
            <person name="Hong S.B."/>
            <person name="Seok S.J."/>
            <person name="Whang K.S."/>
            <person name="Kwon S.W."/>
        </authorList>
    </citation>
    <scope>NUCLEOTIDE SEQUENCE [LARGE SCALE GENOMIC DNA]</scope>
    <source>
        <strain evidence="3 4">NBRC 108923</strain>
    </source>
</reference>
<dbReference type="EMBL" id="JACTVA010000020">
    <property type="protein sequence ID" value="MBC9207687.1"/>
    <property type="molecule type" value="Genomic_DNA"/>
</dbReference>
<feature type="signal peptide" evidence="2">
    <location>
        <begin position="1"/>
        <end position="26"/>
    </location>
</feature>